<evidence type="ECO:0000313" key="2">
    <source>
        <dbReference type="EMBL" id="CAI6374720.1"/>
    </source>
</evidence>
<feature type="compositionally biased region" description="Polar residues" evidence="1">
    <location>
        <begin position="28"/>
        <end position="42"/>
    </location>
</feature>
<feature type="compositionally biased region" description="Basic and acidic residues" evidence="1">
    <location>
        <begin position="15"/>
        <end position="27"/>
    </location>
</feature>
<dbReference type="PANTHER" id="PTHR24149">
    <property type="entry name" value="ANKYRIN REPEAT DOMAIN-CONTAINING PROTEIN 12"/>
    <property type="match status" value="1"/>
</dbReference>
<name>A0AAV0Y1J0_9HEMI</name>
<accession>A0AAV0Y1J0</accession>
<evidence type="ECO:0008006" key="4">
    <source>
        <dbReference type="Google" id="ProtNLM"/>
    </source>
</evidence>
<sequence length="572" mass="63181">MNKMIAEEQNSSMKNDTKTVEIEEKPETSTQSVSQPSANVSPSAPADKACTSKETEPKFDGSGEATDTVNSSSNKSTVTPLKETDHIFKRPLVEEKEVKPKKQKGDHNQCYKGKNAASCPKPDHNENKSGGLKPSIAGGAGSGPKVPSLKIVIPTAVDADMGIRSYGKNRSHNYTALPYVVPSEDSQIALKSLQKVTSDTICVEEQKSLQTRVLRSSNRCGSNSIGTPSRSTSPIIPDEQLGQTTSPGAVTVNAVSGNSSSPPATRSEKSENILAIISGDNKQAATSAAATVTTASSGMSGNELHPRRRKLKASRTESKTSDSSASNGTEVPNLFGTTCEPVPVSNCYQKFLDIRKQIDEKHKNLYPVKPKPPSGFKDYLMNKRTYLLSGNYNSRIVNTQNSTPANLHKQLLNLFVEQEKERQKLHLKHIVEKEKLVLCVEQETLRVHGRSARALANQVLPFSVCTILKDNEVYNIMTPEEEEKKNRHTRSRYNGRLFLSWLQDVDEKFEKIKESMLLRHHNEAESLHAVQKMDWGWKLKELRLCTYSSEPNIDETHVPIVQVSDDFDLLPA</sequence>
<evidence type="ECO:0000256" key="1">
    <source>
        <dbReference type="SAM" id="MobiDB-lite"/>
    </source>
</evidence>
<gene>
    <name evidence="2" type="ORF">MEUPH1_LOCUS28316</name>
</gene>
<feature type="compositionally biased region" description="Polar residues" evidence="1">
    <location>
        <begin position="321"/>
        <end position="330"/>
    </location>
</feature>
<protein>
    <recommendedName>
        <fullName evidence="4">Ankyrin repeat domain-containing protein 12</fullName>
    </recommendedName>
</protein>
<dbReference type="PANTHER" id="PTHR24149:SF14">
    <property type="entry name" value="ANKYRIN REPEAT DOMAIN 12"/>
    <property type="match status" value="1"/>
</dbReference>
<comment type="caution">
    <text evidence="2">The sequence shown here is derived from an EMBL/GenBank/DDBJ whole genome shotgun (WGS) entry which is preliminary data.</text>
</comment>
<dbReference type="Proteomes" id="UP001160148">
    <property type="component" value="Unassembled WGS sequence"/>
</dbReference>
<keyword evidence="3" id="KW-1185">Reference proteome</keyword>
<feature type="compositionally biased region" description="Basic and acidic residues" evidence="1">
    <location>
        <begin position="50"/>
        <end position="61"/>
    </location>
</feature>
<feature type="compositionally biased region" description="Low complexity" evidence="1">
    <location>
        <begin position="66"/>
        <end position="79"/>
    </location>
</feature>
<evidence type="ECO:0000313" key="3">
    <source>
        <dbReference type="Proteomes" id="UP001160148"/>
    </source>
</evidence>
<feature type="compositionally biased region" description="Polar residues" evidence="1">
    <location>
        <begin position="215"/>
        <end position="234"/>
    </location>
</feature>
<organism evidence="2 3">
    <name type="scientific">Macrosiphum euphorbiae</name>
    <name type="common">potato aphid</name>
    <dbReference type="NCBI Taxonomy" id="13131"/>
    <lineage>
        <taxon>Eukaryota</taxon>
        <taxon>Metazoa</taxon>
        <taxon>Ecdysozoa</taxon>
        <taxon>Arthropoda</taxon>
        <taxon>Hexapoda</taxon>
        <taxon>Insecta</taxon>
        <taxon>Pterygota</taxon>
        <taxon>Neoptera</taxon>
        <taxon>Paraneoptera</taxon>
        <taxon>Hemiptera</taxon>
        <taxon>Sternorrhyncha</taxon>
        <taxon>Aphidomorpha</taxon>
        <taxon>Aphidoidea</taxon>
        <taxon>Aphididae</taxon>
        <taxon>Macrosiphini</taxon>
        <taxon>Macrosiphum</taxon>
    </lineage>
</organism>
<dbReference type="InterPro" id="IPR053210">
    <property type="entry name" value="ANKRD12"/>
</dbReference>
<proteinExistence type="predicted"/>
<dbReference type="EMBL" id="CARXXK010001250">
    <property type="protein sequence ID" value="CAI6374720.1"/>
    <property type="molecule type" value="Genomic_DNA"/>
</dbReference>
<feature type="region of interest" description="Disordered" evidence="1">
    <location>
        <begin position="215"/>
        <end position="248"/>
    </location>
</feature>
<reference evidence="2 3" key="1">
    <citation type="submission" date="2023-01" db="EMBL/GenBank/DDBJ databases">
        <authorList>
            <person name="Whitehead M."/>
        </authorList>
    </citation>
    <scope>NUCLEOTIDE SEQUENCE [LARGE SCALE GENOMIC DNA]</scope>
</reference>
<dbReference type="GO" id="GO:0005654">
    <property type="term" value="C:nucleoplasm"/>
    <property type="evidence" value="ECO:0007669"/>
    <property type="project" value="TreeGrafter"/>
</dbReference>
<dbReference type="AlphaFoldDB" id="A0AAV0Y1J0"/>
<feature type="region of interest" description="Disordered" evidence="1">
    <location>
        <begin position="290"/>
        <end position="332"/>
    </location>
</feature>
<feature type="compositionally biased region" description="Basic and acidic residues" evidence="1">
    <location>
        <begin position="82"/>
        <end position="109"/>
    </location>
</feature>
<feature type="region of interest" description="Disordered" evidence="1">
    <location>
        <begin position="1"/>
        <end position="145"/>
    </location>
</feature>